<evidence type="ECO:0000256" key="5">
    <source>
        <dbReference type="ARBA" id="ARBA00023002"/>
    </source>
</evidence>
<evidence type="ECO:0000256" key="2">
    <source>
        <dbReference type="ARBA" id="ARBA00005466"/>
    </source>
</evidence>
<dbReference type="PANTHER" id="PTHR42973">
    <property type="entry name" value="BINDING OXIDOREDUCTASE, PUTATIVE (AFU_ORTHOLOGUE AFUA_1G17690)-RELATED"/>
    <property type="match status" value="1"/>
</dbReference>
<dbReference type="Pfam" id="PF08031">
    <property type="entry name" value="BBE"/>
    <property type="match status" value="1"/>
</dbReference>
<dbReference type="GO" id="GO:0016491">
    <property type="term" value="F:oxidoreductase activity"/>
    <property type="evidence" value="ECO:0007669"/>
    <property type="project" value="UniProtKB-KW"/>
</dbReference>
<comment type="caution">
    <text evidence="7">The sequence shown here is derived from an EMBL/GenBank/DDBJ whole genome shotgun (WGS) entry which is preliminary data.</text>
</comment>
<comment type="cofactor">
    <cofactor evidence="1">
        <name>FAD</name>
        <dbReference type="ChEBI" id="CHEBI:57692"/>
    </cofactor>
</comment>
<evidence type="ECO:0000256" key="3">
    <source>
        <dbReference type="ARBA" id="ARBA00022630"/>
    </source>
</evidence>
<dbReference type="OrthoDB" id="545125at2"/>
<proteinExistence type="inferred from homology"/>
<evidence type="ECO:0000313" key="7">
    <source>
        <dbReference type="EMBL" id="MQT04685.1"/>
    </source>
</evidence>
<feature type="domain" description="FAD-binding PCMH-type" evidence="6">
    <location>
        <begin position="9"/>
        <end position="188"/>
    </location>
</feature>
<dbReference type="InterPro" id="IPR050416">
    <property type="entry name" value="FAD-linked_Oxidoreductase"/>
</dbReference>
<dbReference type="AlphaFoldDB" id="A0A646KR25"/>
<dbReference type="Proteomes" id="UP000419138">
    <property type="component" value="Unassembled WGS sequence"/>
</dbReference>
<sequence length="481" mass="52540">MVRGMNHRFTGRPDYVRVVSTTEQVRAAVGEAVAAGKRVSVRSGGHGFEDFTTSGVEVLLDLSEMDRVGYDPVRRAFVIEAGATLGHVYRVLFKGWGVTVPAGECPEVGVGGHFTGGGFGNLSRSLGLVVDYMEAVEVVVVDRDGTARTIVASRDPEDPHHDLWWANTGGGGGNFGVVTRFWMRTPGTEELEPQRQLPRAPAQWRSGMAVWSWDGLSEDAFAALLGDFGAWFERNSAPGSPYEKVHGFLHASHRSGFGVTVGSMIDDSLPDAAKLMDAFFDEVSARVGVEPMFRTQQVKPWLYFSSYPGWGDPGGPDTRRIKIKAAYLRQGYSDRQIGAVHRHLSAEGSEAAQLILIGYGGQVNTVAPEATATAQRDSVIKAAYLSVWSAEEQDGPNMTALREMYREVYAETGGVPAPGGGSDGSYVNYADADLADPVWNTSGVPWHTLYYKDNYPRLQRIKERYDPRNEFRHGLSIELPG</sequence>
<dbReference type="SUPFAM" id="SSF56176">
    <property type="entry name" value="FAD-binding/transporter-associated domain-like"/>
    <property type="match status" value="1"/>
</dbReference>
<evidence type="ECO:0000256" key="1">
    <source>
        <dbReference type="ARBA" id="ARBA00001974"/>
    </source>
</evidence>
<gene>
    <name evidence="7" type="ORF">FF041_32385</name>
</gene>
<dbReference type="InterPro" id="IPR006094">
    <property type="entry name" value="Oxid_FAD_bind_N"/>
</dbReference>
<dbReference type="InterPro" id="IPR016166">
    <property type="entry name" value="FAD-bd_PCMH"/>
</dbReference>
<dbReference type="EMBL" id="VCLA01000192">
    <property type="protein sequence ID" value="MQT04685.1"/>
    <property type="molecule type" value="Genomic_DNA"/>
</dbReference>
<organism evidence="7 8">
    <name type="scientific">Streptomyces jumonjinensis</name>
    <dbReference type="NCBI Taxonomy" id="1945"/>
    <lineage>
        <taxon>Bacteria</taxon>
        <taxon>Bacillati</taxon>
        <taxon>Actinomycetota</taxon>
        <taxon>Actinomycetes</taxon>
        <taxon>Kitasatosporales</taxon>
        <taxon>Streptomycetaceae</taxon>
        <taxon>Streptomyces</taxon>
    </lineage>
</organism>
<comment type="similarity">
    <text evidence="2">Belongs to the oxygen-dependent FAD-linked oxidoreductase family.</text>
</comment>
<dbReference type="Pfam" id="PF01565">
    <property type="entry name" value="FAD_binding_4"/>
    <property type="match status" value="1"/>
</dbReference>
<protein>
    <submittedName>
        <fullName evidence="7">FAD-binding protein</fullName>
    </submittedName>
</protein>
<evidence type="ECO:0000256" key="4">
    <source>
        <dbReference type="ARBA" id="ARBA00022827"/>
    </source>
</evidence>
<evidence type="ECO:0000259" key="6">
    <source>
        <dbReference type="PROSITE" id="PS51387"/>
    </source>
</evidence>
<keyword evidence="3" id="KW-0285">Flavoprotein</keyword>
<dbReference type="PANTHER" id="PTHR42973:SF39">
    <property type="entry name" value="FAD-BINDING PCMH-TYPE DOMAIN-CONTAINING PROTEIN"/>
    <property type="match status" value="1"/>
</dbReference>
<evidence type="ECO:0000313" key="8">
    <source>
        <dbReference type="Proteomes" id="UP000419138"/>
    </source>
</evidence>
<reference evidence="7 8" key="1">
    <citation type="submission" date="2019-05" db="EMBL/GenBank/DDBJ databases">
        <title>Comparative genomics and metabolomics analyses of clavulanic acid producing Streptomyces species provides insight into specialized metabolism and evolution of beta-lactam biosynthetic gene clusters.</title>
        <authorList>
            <person name="Moore M.A."/>
            <person name="Cruz-Morales P."/>
            <person name="Barona Gomez F."/>
            <person name="Kapil T."/>
        </authorList>
    </citation>
    <scope>NUCLEOTIDE SEQUENCE [LARGE SCALE GENOMIC DNA]</scope>
    <source>
        <strain evidence="7 8">NRRL 5741</strain>
    </source>
</reference>
<name>A0A646KR25_STRJU</name>
<dbReference type="InterPro" id="IPR016169">
    <property type="entry name" value="FAD-bd_PCMH_sub2"/>
</dbReference>
<keyword evidence="5" id="KW-0560">Oxidoreductase</keyword>
<keyword evidence="8" id="KW-1185">Reference proteome</keyword>
<dbReference type="GO" id="GO:0071949">
    <property type="term" value="F:FAD binding"/>
    <property type="evidence" value="ECO:0007669"/>
    <property type="project" value="InterPro"/>
</dbReference>
<dbReference type="InterPro" id="IPR012951">
    <property type="entry name" value="BBE"/>
</dbReference>
<dbReference type="Gene3D" id="3.40.462.20">
    <property type="match status" value="1"/>
</dbReference>
<dbReference type="InterPro" id="IPR036318">
    <property type="entry name" value="FAD-bd_PCMH-like_sf"/>
</dbReference>
<accession>A0A646KR25</accession>
<dbReference type="PROSITE" id="PS51387">
    <property type="entry name" value="FAD_PCMH"/>
    <property type="match status" value="1"/>
</dbReference>
<dbReference type="Gene3D" id="3.30.465.10">
    <property type="match status" value="1"/>
</dbReference>
<keyword evidence="4" id="KW-0274">FAD</keyword>